<dbReference type="GO" id="GO:0019563">
    <property type="term" value="P:glycerol catabolic process"/>
    <property type="evidence" value="ECO:0007669"/>
    <property type="project" value="TreeGrafter"/>
</dbReference>
<dbReference type="GO" id="GO:0006094">
    <property type="term" value="P:gluconeogenesis"/>
    <property type="evidence" value="ECO:0007669"/>
    <property type="project" value="UniProtKB-UniRule"/>
</dbReference>
<dbReference type="NCBIfam" id="TIGR00419">
    <property type="entry name" value="tim"/>
    <property type="match status" value="1"/>
</dbReference>
<comment type="catalytic activity">
    <reaction evidence="1">
        <text>L-erythrulose 1-phosphate = D-erythrulose 4-phosphate</text>
        <dbReference type="Rhea" id="RHEA:49588"/>
        <dbReference type="ChEBI" id="CHEBI:58002"/>
        <dbReference type="ChEBI" id="CHEBI:90796"/>
        <dbReference type="EC" id="5.3.1.33"/>
    </reaction>
</comment>
<dbReference type="InterPro" id="IPR000652">
    <property type="entry name" value="Triosephosphate_isomerase"/>
</dbReference>
<proteinExistence type="inferred from homology"/>
<feature type="binding site" evidence="8">
    <location>
        <position position="165"/>
    </location>
    <ligand>
        <name>substrate</name>
    </ligand>
</feature>
<dbReference type="GO" id="GO:0046166">
    <property type="term" value="P:glyceraldehyde-3-phosphate biosynthetic process"/>
    <property type="evidence" value="ECO:0007669"/>
    <property type="project" value="TreeGrafter"/>
</dbReference>
<dbReference type="EMBL" id="CVQV01000018">
    <property type="protein sequence ID" value="CRK76434.1"/>
    <property type="molecule type" value="Genomic_DNA"/>
</dbReference>
<comment type="catalytic activity">
    <reaction evidence="8 9">
        <text>D-glyceraldehyde 3-phosphate = dihydroxyacetone phosphate</text>
        <dbReference type="Rhea" id="RHEA:18585"/>
        <dbReference type="ChEBI" id="CHEBI:57642"/>
        <dbReference type="ChEBI" id="CHEBI:59776"/>
        <dbReference type="EC" id="5.3.1.1"/>
    </reaction>
</comment>
<dbReference type="UniPathway" id="UPA00109">
    <property type="reaction ID" value="UER00189"/>
</dbReference>
<comment type="similarity">
    <text evidence="3 8 9">Belongs to the triosephosphate isomerase family.</text>
</comment>
<dbReference type="Proteomes" id="UP000048949">
    <property type="component" value="Unassembled WGS sequence"/>
</dbReference>
<comment type="pathway">
    <text evidence="2">Carbohydrate metabolism; erythritol degradation.</text>
</comment>
<keyword evidence="4 8" id="KW-0312">Gluconeogenesis</keyword>
<keyword evidence="7 8" id="KW-0413">Isomerase</keyword>
<dbReference type="InterPro" id="IPR022896">
    <property type="entry name" value="TrioseP_Isoase_bac/euk"/>
</dbReference>
<feature type="binding site" evidence="8">
    <location>
        <begin position="224"/>
        <end position="225"/>
    </location>
    <ligand>
        <name>substrate</name>
    </ligand>
</feature>
<reference evidence="10 11" key="1">
    <citation type="submission" date="2015-04" db="EMBL/GenBank/DDBJ databases">
        <authorList>
            <person name="Syromyatnikov M.Y."/>
            <person name="Popov V.N."/>
        </authorList>
    </citation>
    <scope>NUCLEOTIDE SEQUENCE [LARGE SCALE GENOMIC DNA]</scope>
    <source>
        <strain evidence="10 11">CECT 5292</strain>
    </source>
</reference>
<dbReference type="HAMAP" id="MF_00147_B">
    <property type="entry name" value="TIM_B"/>
    <property type="match status" value="1"/>
</dbReference>
<protein>
    <recommendedName>
        <fullName evidence="8 9">Triosephosphate isomerase</fullName>
        <shortName evidence="8">TIM</shortName>
        <shortName evidence="8">TPI</shortName>
        <ecNumber evidence="8 9">5.3.1.1</ecNumber>
    </recommendedName>
    <alternativeName>
        <fullName evidence="8">Triose-phosphate isomerase</fullName>
    </alternativeName>
</protein>
<dbReference type="GO" id="GO:0005829">
    <property type="term" value="C:cytosol"/>
    <property type="evidence" value="ECO:0007669"/>
    <property type="project" value="TreeGrafter"/>
</dbReference>
<dbReference type="GO" id="GO:0006096">
    <property type="term" value="P:glycolytic process"/>
    <property type="evidence" value="ECO:0007669"/>
    <property type="project" value="UniProtKB-UniRule"/>
</dbReference>
<evidence type="ECO:0000313" key="11">
    <source>
        <dbReference type="Proteomes" id="UP000048949"/>
    </source>
</evidence>
<dbReference type="Gene3D" id="3.20.20.70">
    <property type="entry name" value="Aldolase class I"/>
    <property type="match status" value="1"/>
</dbReference>
<evidence type="ECO:0000256" key="9">
    <source>
        <dbReference type="RuleBase" id="RU363013"/>
    </source>
</evidence>
<evidence type="ECO:0000256" key="5">
    <source>
        <dbReference type="ARBA" id="ARBA00022490"/>
    </source>
</evidence>
<feature type="binding site" evidence="8">
    <location>
        <position position="203"/>
    </location>
    <ligand>
        <name>substrate</name>
    </ligand>
</feature>
<dbReference type="PANTHER" id="PTHR21139">
    <property type="entry name" value="TRIOSEPHOSPHATE ISOMERASE"/>
    <property type="match status" value="1"/>
</dbReference>
<dbReference type="Pfam" id="PF00121">
    <property type="entry name" value="TIM"/>
    <property type="match status" value="1"/>
</dbReference>
<evidence type="ECO:0000256" key="6">
    <source>
        <dbReference type="ARBA" id="ARBA00023152"/>
    </source>
</evidence>
<dbReference type="InterPro" id="IPR035990">
    <property type="entry name" value="TIM_sf"/>
</dbReference>
<dbReference type="CDD" id="cd00311">
    <property type="entry name" value="TIM"/>
    <property type="match status" value="1"/>
</dbReference>
<dbReference type="InterPro" id="IPR013785">
    <property type="entry name" value="Aldolase_TIM"/>
</dbReference>
<dbReference type="RefSeq" id="WP_048599839.1">
    <property type="nucleotide sequence ID" value="NZ_CVPC01000018.1"/>
</dbReference>
<gene>
    <name evidence="10" type="primary">tpiA_2</name>
    <name evidence="8" type="synonym">tpiA</name>
    <name evidence="10" type="ORF">NIG5292_02497</name>
</gene>
<feature type="binding site" evidence="8">
    <location>
        <begin position="8"/>
        <end position="10"/>
    </location>
    <ligand>
        <name>substrate</name>
    </ligand>
</feature>
<comment type="pathway">
    <text evidence="8 9">Carbohydrate biosynthesis; gluconeogenesis.</text>
</comment>
<dbReference type="STRING" id="282199.GCA_001049735_02496"/>
<feature type="active site" description="Electrophile" evidence="8">
    <location>
        <position position="91"/>
    </location>
</feature>
<dbReference type="UniPathway" id="UPA00138"/>
<dbReference type="PROSITE" id="PS00171">
    <property type="entry name" value="TIM_1"/>
    <property type="match status" value="1"/>
</dbReference>
<organism evidence="10 11">
    <name type="scientific">Nereida ignava</name>
    <dbReference type="NCBI Taxonomy" id="282199"/>
    <lineage>
        <taxon>Bacteria</taxon>
        <taxon>Pseudomonadati</taxon>
        <taxon>Pseudomonadota</taxon>
        <taxon>Alphaproteobacteria</taxon>
        <taxon>Rhodobacterales</taxon>
        <taxon>Roseobacteraceae</taxon>
        <taxon>Nereida</taxon>
    </lineage>
</organism>
<keyword evidence="6 8" id="KW-0324">Glycolysis</keyword>
<comment type="function">
    <text evidence="8">Involved in the gluconeogenesis. Catalyzes stereospecifically the conversion of dihydroxyacetone phosphate (DHAP) to D-glyceraldehyde-3-phosphate (G3P).</text>
</comment>
<evidence type="ECO:0000313" key="10">
    <source>
        <dbReference type="EMBL" id="CRK76434.1"/>
    </source>
</evidence>
<dbReference type="OrthoDB" id="9809429at2"/>
<dbReference type="EC" id="5.3.1.1" evidence="8 9"/>
<feature type="active site" description="Proton acceptor" evidence="8">
    <location>
        <position position="159"/>
    </location>
</feature>
<dbReference type="PROSITE" id="PS51440">
    <property type="entry name" value="TIM_2"/>
    <property type="match status" value="1"/>
</dbReference>
<dbReference type="InterPro" id="IPR020861">
    <property type="entry name" value="Triosephosphate_isomerase_AS"/>
</dbReference>
<keyword evidence="11" id="KW-1185">Reference proteome</keyword>
<dbReference type="GO" id="GO:0004807">
    <property type="term" value="F:triose-phosphate isomerase activity"/>
    <property type="evidence" value="ECO:0007669"/>
    <property type="project" value="UniProtKB-UniRule"/>
</dbReference>
<accession>A0A0U1NNW7</accession>
<sequence>MKKLIIANWKMNGSLRLLDEIAAATQGQFFANAEAVVCTPAPYLHALGQHKSFTPKTGAQNCASTANGAHTGEISAAMLAEFGVSYCLIGHSERRQSQLETNAMIGGKLQQLKDHSIIPVLCIGETQAERDHATWCAVLGEQLAILANQNPTPIVIAYEPIWAIGTGRIPTPDDIYEALAFIRTCVTTMGYPAGYLRILYGGSANAENAARLLSLASVDGLLVGGASLNPSQFAQIVANAGDTNWRTMRA</sequence>
<comment type="pathway">
    <text evidence="8 9">Carbohydrate degradation; glycolysis; D-glyceraldehyde 3-phosphate from glycerone phosphate: step 1/1.</text>
</comment>
<evidence type="ECO:0000256" key="2">
    <source>
        <dbReference type="ARBA" id="ARBA00004939"/>
    </source>
</evidence>
<evidence type="ECO:0000256" key="7">
    <source>
        <dbReference type="ARBA" id="ARBA00023235"/>
    </source>
</evidence>
<evidence type="ECO:0000256" key="4">
    <source>
        <dbReference type="ARBA" id="ARBA00022432"/>
    </source>
</evidence>
<dbReference type="SUPFAM" id="SSF51351">
    <property type="entry name" value="Triosephosphate isomerase (TIM)"/>
    <property type="match status" value="1"/>
</dbReference>
<dbReference type="PANTHER" id="PTHR21139:SF42">
    <property type="entry name" value="TRIOSEPHOSPHATE ISOMERASE"/>
    <property type="match status" value="1"/>
</dbReference>
<dbReference type="UniPathway" id="UPA01066"/>
<evidence type="ECO:0000256" key="8">
    <source>
        <dbReference type="HAMAP-Rule" id="MF_00147"/>
    </source>
</evidence>
<evidence type="ECO:0000256" key="1">
    <source>
        <dbReference type="ARBA" id="ARBA00000148"/>
    </source>
</evidence>
<dbReference type="AlphaFoldDB" id="A0A0U1NNW7"/>
<comment type="subcellular location">
    <subcellularLocation>
        <location evidence="8 9">Cytoplasm</location>
    </subcellularLocation>
</comment>
<comment type="subunit">
    <text evidence="8 9">Homodimer.</text>
</comment>
<keyword evidence="5 8" id="KW-0963">Cytoplasm</keyword>
<evidence type="ECO:0000256" key="3">
    <source>
        <dbReference type="ARBA" id="ARBA00007422"/>
    </source>
</evidence>
<name>A0A0U1NNW7_9RHOB</name>